<feature type="transmembrane region" description="Helical" evidence="8">
    <location>
        <begin position="215"/>
        <end position="240"/>
    </location>
</feature>
<feature type="transmembrane region" description="Helical" evidence="8">
    <location>
        <begin position="146"/>
        <end position="164"/>
    </location>
</feature>
<feature type="transmembrane region" description="Helical" evidence="8">
    <location>
        <begin position="12"/>
        <end position="28"/>
    </location>
</feature>
<sequence>MRKEIITNRQFMILISIITIASSILYIPRAVSQIAGRDGWLVVLVSGLVGLLNLYVFLWMERLYPGKNLMEIHQQLLGKVFGGLLNFVYLFYFIDISTWVIREFVDFLLITVEPSTPFFVYAIIALLMAVYATFHGVEVFASVSELLFPIIVGIYFISFCLLVNEYHPHYLLPVLENGIAAPFRQFLVTETFFGDVMIISMIINHVRKTKFTPLYATAGIGLTMFFICSAVVSVVMLVGAETAATLTYPTFSLIQNINIANILDRLDILIITMWMIGVFVKITSYFMGSVQALSTILQISNPRAIIIPIALSMIVITRFKVPTFAQLDDVYSAGAWYFSVFQLAIPSLVLLLAIIVNQINKKSA</sequence>
<dbReference type="PANTHER" id="PTHR34975">
    <property type="entry name" value="SPORE GERMINATION PROTEIN A2"/>
    <property type="match status" value="1"/>
</dbReference>
<dbReference type="GO" id="GO:0009847">
    <property type="term" value="P:spore germination"/>
    <property type="evidence" value="ECO:0007669"/>
    <property type="project" value="InterPro"/>
</dbReference>
<feature type="transmembrane region" description="Helical" evidence="8">
    <location>
        <begin position="184"/>
        <end position="203"/>
    </location>
</feature>
<evidence type="ECO:0000256" key="7">
    <source>
        <dbReference type="ARBA" id="ARBA00023136"/>
    </source>
</evidence>
<dbReference type="OrthoDB" id="1675410at2"/>
<comment type="subcellular location">
    <subcellularLocation>
        <location evidence="1">Membrane</location>
        <topology evidence="1">Multi-pass membrane protein</topology>
    </subcellularLocation>
</comment>
<dbReference type="EMBL" id="RHHQ01000008">
    <property type="protein sequence ID" value="RNB89699.1"/>
    <property type="molecule type" value="Genomic_DNA"/>
</dbReference>
<reference evidence="9 10" key="1">
    <citation type="submission" date="2018-10" db="EMBL/GenBank/DDBJ databases">
        <title>Phylogenomics of Brevibacillus.</title>
        <authorList>
            <person name="Dunlap C."/>
        </authorList>
    </citation>
    <scope>NUCLEOTIDE SEQUENCE [LARGE SCALE GENOMIC DNA]</scope>
    <source>
        <strain evidence="9 10">JCM 15716</strain>
    </source>
</reference>
<feature type="transmembrane region" description="Helical" evidence="8">
    <location>
        <begin position="336"/>
        <end position="356"/>
    </location>
</feature>
<feature type="transmembrane region" description="Helical" evidence="8">
    <location>
        <begin position="80"/>
        <end position="101"/>
    </location>
</feature>
<evidence type="ECO:0000256" key="2">
    <source>
        <dbReference type="ARBA" id="ARBA00007998"/>
    </source>
</evidence>
<feature type="transmembrane region" description="Helical" evidence="8">
    <location>
        <begin position="40"/>
        <end position="59"/>
    </location>
</feature>
<dbReference type="AlphaFoldDB" id="A0A3M8DQA1"/>
<feature type="transmembrane region" description="Helical" evidence="8">
    <location>
        <begin position="299"/>
        <end position="316"/>
    </location>
</feature>
<keyword evidence="3" id="KW-0813">Transport</keyword>
<evidence type="ECO:0000256" key="1">
    <source>
        <dbReference type="ARBA" id="ARBA00004141"/>
    </source>
</evidence>
<name>A0A3M8DQA1_9BACL</name>
<keyword evidence="6 8" id="KW-1133">Transmembrane helix</keyword>
<dbReference type="NCBIfam" id="TIGR00912">
    <property type="entry name" value="2A0309"/>
    <property type="match status" value="1"/>
</dbReference>
<comment type="similarity">
    <text evidence="2">Belongs to the amino acid-polyamine-organocation (APC) superfamily. Spore germination protein (SGP) (TC 2.A.3.9) family.</text>
</comment>
<dbReference type="GO" id="GO:0016020">
    <property type="term" value="C:membrane"/>
    <property type="evidence" value="ECO:0007669"/>
    <property type="project" value="UniProtKB-SubCell"/>
</dbReference>
<keyword evidence="10" id="KW-1185">Reference proteome</keyword>
<organism evidence="9 10">
    <name type="scientific">Brevibacillus fluminis</name>
    <dbReference type="NCBI Taxonomy" id="511487"/>
    <lineage>
        <taxon>Bacteria</taxon>
        <taxon>Bacillati</taxon>
        <taxon>Bacillota</taxon>
        <taxon>Bacilli</taxon>
        <taxon>Bacillales</taxon>
        <taxon>Paenibacillaceae</taxon>
        <taxon>Brevibacillus</taxon>
    </lineage>
</organism>
<evidence type="ECO:0000256" key="4">
    <source>
        <dbReference type="ARBA" id="ARBA00022544"/>
    </source>
</evidence>
<evidence type="ECO:0000256" key="8">
    <source>
        <dbReference type="SAM" id="Phobius"/>
    </source>
</evidence>
<dbReference type="Pfam" id="PF03845">
    <property type="entry name" value="Spore_permease"/>
    <property type="match status" value="1"/>
</dbReference>
<proteinExistence type="inferred from homology"/>
<keyword evidence="7 8" id="KW-0472">Membrane</keyword>
<keyword evidence="4" id="KW-0309">Germination</keyword>
<evidence type="ECO:0000256" key="5">
    <source>
        <dbReference type="ARBA" id="ARBA00022692"/>
    </source>
</evidence>
<evidence type="ECO:0000313" key="9">
    <source>
        <dbReference type="EMBL" id="RNB89699.1"/>
    </source>
</evidence>
<accession>A0A3M8DQA1</accession>
<dbReference type="RefSeq" id="WP_122917953.1">
    <property type="nucleotide sequence ID" value="NZ_RHHQ01000008.1"/>
</dbReference>
<comment type="caution">
    <text evidence="9">The sequence shown here is derived from an EMBL/GenBank/DDBJ whole genome shotgun (WGS) entry which is preliminary data.</text>
</comment>
<evidence type="ECO:0000256" key="6">
    <source>
        <dbReference type="ARBA" id="ARBA00022989"/>
    </source>
</evidence>
<evidence type="ECO:0000313" key="10">
    <source>
        <dbReference type="Proteomes" id="UP000271031"/>
    </source>
</evidence>
<evidence type="ECO:0000256" key="3">
    <source>
        <dbReference type="ARBA" id="ARBA00022448"/>
    </source>
</evidence>
<dbReference type="InterPro" id="IPR004761">
    <property type="entry name" value="Spore_GerAB"/>
</dbReference>
<feature type="transmembrane region" description="Helical" evidence="8">
    <location>
        <begin position="116"/>
        <end position="134"/>
    </location>
</feature>
<gene>
    <name evidence="9" type="ORF">EDM56_11005</name>
</gene>
<dbReference type="Proteomes" id="UP000271031">
    <property type="component" value="Unassembled WGS sequence"/>
</dbReference>
<feature type="transmembrane region" description="Helical" evidence="8">
    <location>
        <begin position="268"/>
        <end position="287"/>
    </location>
</feature>
<dbReference type="PANTHER" id="PTHR34975:SF2">
    <property type="entry name" value="SPORE GERMINATION PROTEIN A2"/>
    <property type="match status" value="1"/>
</dbReference>
<keyword evidence="5 8" id="KW-0812">Transmembrane</keyword>
<protein>
    <submittedName>
        <fullName evidence="9">Spore gernimation protein</fullName>
    </submittedName>
</protein>